<feature type="non-terminal residue" evidence="1">
    <location>
        <position position="1"/>
    </location>
</feature>
<name>A0AAD9IYR7_9ANNE</name>
<dbReference type="InterPro" id="IPR012444">
    <property type="entry name" value="DUF1647"/>
</dbReference>
<gene>
    <name evidence="1" type="ORF">LSH36_880g00036</name>
</gene>
<dbReference type="Proteomes" id="UP001208570">
    <property type="component" value="Unassembled WGS sequence"/>
</dbReference>
<organism evidence="1 2">
    <name type="scientific">Paralvinella palmiformis</name>
    <dbReference type="NCBI Taxonomy" id="53620"/>
    <lineage>
        <taxon>Eukaryota</taxon>
        <taxon>Metazoa</taxon>
        <taxon>Spiralia</taxon>
        <taxon>Lophotrochozoa</taxon>
        <taxon>Annelida</taxon>
        <taxon>Polychaeta</taxon>
        <taxon>Sedentaria</taxon>
        <taxon>Canalipalpata</taxon>
        <taxon>Terebellida</taxon>
        <taxon>Terebelliformia</taxon>
        <taxon>Alvinellidae</taxon>
        <taxon>Paralvinella</taxon>
    </lineage>
</organism>
<comment type="caution">
    <text evidence="1">The sequence shown here is derived from an EMBL/GenBank/DDBJ whole genome shotgun (WGS) entry which is preliminary data.</text>
</comment>
<dbReference type="AlphaFoldDB" id="A0AAD9IYR7"/>
<keyword evidence="2" id="KW-1185">Reference proteome</keyword>
<dbReference type="PANTHER" id="PTHR31389">
    <property type="entry name" value="LD39211P"/>
    <property type="match status" value="1"/>
</dbReference>
<evidence type="ECO:0000313" key="1">
    <source>
        <dbReference type="EMBL" id="KAK2143072.1"/>
    </source>
</evidence>
<reference evidence="1" key="1">
    <citation type="journal article" date="2023" name="Mol. Biol. Evol.">
        <title>Third-Generation Sequencing Reveals the Adaptive Role of the Epigenome in Three Deep-Sea Polychaetes.</title>
        <authorList>
            <person name="Perez M."/>
            <person name="Aroh O."/>
            <person name="Sun Y."/>
            <person name="Lan Y."/>
            <person name="Juniper S.K."/>
            <person name="Young C.R."/>
            <person name="Angers B."/>
            <person name="Qian P.Y."/>
        </authorList>
    </citation>
    <scope>NUCLEOTIDE SEQUENCE</scope>
    <source>
        <strain evidence="1">P08H-3</strain>
    </source>
</reference>
<evidence type="ECO:0000313" key="2">
    <source>
        <dbReference type="Proteomes" id="UP001208570"/>
    </source>
</evidence>
<proteinExistence type="predicted"/>
<dbReference type="PANTHER" id="PTHR31389:SF4">
    <property type="entry name" value="LD39211P"/>
    <property type="match status" value="1"/>
</dbReference>
<dbReference type="Pfam" id="PF07801">
    <property type="entry name" value="DUF1647"/>
    <property type="match status" value="1"/>
</dbReference>
<protein>
    <submittedName>
        <fullName evidence="1">Uncharacterized protein</fullName>
    </submittedName>
</protein>
<accession>A0AAD9IYR7</accession>
<dbReference type="EMBL" id="JAODUP010000880">
    <property type="protein sequence ID" value="KAK2143072.1"/>
    <property type="molecule type" value="Genomic_DNA"/>
</dbReference>
<sequence>GFESSNRSFNYVTSVSNTTGKTFTFNHRIPIREPSYFINLSNYDMKNFTFVTAADRNHYNESKDAVAGFQQLFPEHRIIYYDLGLEIEEVETIKEWCNVEYRRLDYDIYPPHIHQHQTYGFKAVILYVYREIIHWHYLCALTPACITPPGHTVHCTEMMSNNRFCHRYDQSSLAILVNNYAAYNISLYIGPTEFIAVYRFPTDNFQLQICHKNSIS</sequence>